<evidence type="ECO:0000256" key="3">
    <source>
        <dbReference type="ARBA" id="ARBA00022475"/>
    </source>
</evidence>
<dbReference type="PANTHER" id="PTHR30221:SF1">
    <property type="entry name" value="SMALL-CONDUCTANCE MECHANOSENSITIVE CHANNEL"/>
    <property type="match status" value="1"/>
</dbReference>
<proteinExistence type="inferred from homology"/>
<dbReference type="RefSeq" id="WP_237873412.1">
    <property type="nucleotide sequence ID" value="NZ_JAKLTR010000009.1"/>
</dbReference>
<accession>A0ABS9KT72</accession>
<evidence type="ECO:0000256" key="2">
    <source>
        <dbReference type="ARBA" id="ARBA00008017"/>
    </source>
</evidence>
<dbReference type="InterPro" id="IPR010920">
    <property type="entry name" value="LSM_dom_sf"/>
</dbReference>
<dbReference type="InterPro" id="IPR023408">
    <property type="entry name" value="MscS_beta-dom_sf"/>
</dbReference>
<feature type="transmembrane region" description="Helical" evidence="7">
    <location>
        <begin position="15"/>
        <end position="37"/>
    </location>
</feature>
<dbReference type="EMBL" id="JAKLTR010000009">
    <property type="protein sequence ID" value="MCG2615539.1"/>
    <property type="molecule type" value="Genomic_DNA"/>
</dbReference>
<dbReference type="PANTHER" id="PTHR30221">
    <property type="entry name" value="SMALL-CONDUCTANCE MECHANOSENSITIVE CHANNEL"/>
    <property type="match status" value="1"/>
</dbReference>
<dbReference type="SUPFAM" id="SSF82689">
    <property type="entry name" value="Mechanosensitive channel protein MscS (YggB), C-terminal domain"/>
    <property type="match status" value="1"/>
</dbReference>
<dbReference type="InterPro" id="IPR011014">
    <property type="entry name" value="MscS_channel_TM-2"/>
</dbReference>
<dbReference type="InterPro" id="IPR008910">
    <property type="entry name" value="MSC_TM_helix"/>
</dbReference>
<dbReference type="InterPro" id="IPR006685">
    <property type="entry name" value="MscS_channel_2nd"/>
</dbReference>
<dbReference type="SUPFAM" id="SSF50182">
    <property type="entry name" value="Sm-like ribonucleoproteins"/>
    <property type="match status" value="1"/>
</dbReference>
<dbReference type="Proteomes" id="UP001165367">
    <property type="component" value="Unassembled WGS sequence"/>
</dbReference>
<dbReference type="Gene3D" id="1.10.287.1260">
    <property type="match status" value="1"/>
</dbReference>
<dbReference type="Gene3D" id="2.30.30.60">
    <property type="match status" value="1"/>
</dbReference>
<keyword evidence="5 7" id="KW-1133">Transmembrane helix</keyword>
<reference evidence="9" key="1">
    <citation type="submission" date="2022-01" db="EMBL/GenBank/DDBJ databases">
        <authorList>
            <person name="Jo J.-H."/>
            <person name="Im W.-T."/>
        </authorList>
    </citation>
    <scope>NUCLEOTIDE SEQUENCE</scope>
    <source>
        <strain evidence="9">NA20</strain>
    </source>
</reference>
<evidence type="ECO:0000256" key="7">
    <source>
        <dbReference type="SAM" id="Phobius"/>
    </source>
</evidence>
<dbReference type="Pfam" id="PF05552">
    <property type="entry name" value="MS_channel_1st_1"/>
    <property type="match status" value="1"/>
</dbReference>
<comment type="subcellular location">
    <subcellularLocation>
        <location evidence="1">Cell membrane</location>
        <topology evidence="1">Multi-pass membrane protein</topology>
    </subcellularLocation>
</comment>
<comment type="similarity">
    <text evidence="2">Belongs to the MscS (TC 1.A.23) family.</text>
</comment>
<keyword evidence="6 7" id="KW-0472">Membrane</keyword>
<evidence type="ECO:0000259" key="8">
    <source>
        <dbReference type="Pfam" id="PF00924"/>
    </source>
</evidence>
<keyword evidence="10" id="KW-1185">Reference proteome</keyword>
<organism evidence="9 10">
    <name type="scientific">Terrimonas ginsenosidimutans</name>
    <dbReference type="NCBI Taxonomy" id="2908004"/>
    <lineage>
        <taxon>Bacteria</taxon>
        <taxon>Pseudomonadati</taxon>
        <taxon>Bacteroidota</taxon>
        <taxon>Chitinophagia</taxon>
        <taxon>Chitinophagales</taxon>
        <taxon>Chitinophagaceae</taxon>
        <taxon>Terrimonas</taxon>
    </lineage>
</organism>
<evidence type="ECO:0000256" key="5">
    <source>
        <dbReference type="ARBA" id="ARBA00022989"/>
    </source>
</evidence>
<dbReference type="Gene3D" id="3.30.70.100">
    <property type="match status" value="1"/>
</dbReference>
<feature type="transmembrane region" description="Helical" evidence="7">
    <location>
        <begin position="87"/>
        <end position="119"/>
    </location>
</feature>
<dbReference type="Pfam" id="PF00924">
    <property type="entry name" value="MS_channel_2nd"/>
    <property type="match status" value="1"/>
</dbReference>
<dbReference type="PROSITE" id="PS01246">
    <property type="entry name" value="UPF0003"/>
    <property type="match status" value="1"/>
</dbReference>
<evidence type="ECO:0000256" key="4">
    <source>
        <dbReference type="ARBA" id="ARBA00022692"/>
    </source>
</evidence>
<evidence type="ECO:0000256" key="6">
    <source>
        <dbReference type="ARBA" id="ARBA00023136"/>
    </source>
</evidence>
<keyword evidence="4 7" id="KW-0812">Transmembrane</keyword>
<name>A0ABS9KT72_9BACT</name>
<sequence>MNWNWEEFYKKASDWLILYVPKIVVAIIILFIGFWLVRILSKWLRKVLEKRNFNASLRYFLLNLIVIALQIFVIVISLQAAGLQLTFFTAIVAGLSVAAGLALSGTLQNFVSGILILVLRPYRVGDNVIMQNQQGTVDSIQLFYTLIKTFDNKTIIVPNGQLSNNVVVNLSREGMRRIDVELKFPYKIDEETVRKTAVDVITHIDSLKKEPAHRIGVINLEPDKYTISIQAWTNAHGFEDTRMELNERLMEALKQQQLLA</sequence>
<dbReference type="InterPro" id="IPR006686">
    <property type="entry name" value="MscS_channel_CS"/>
</dbReference>
<feature type="transmembrane region" description="Helical" evidence="7">
    <location>
        <begin position="57"/>
        <end position="81"/>
    </location>
</feature>
<evidence type="ECO:0000313" key="9">
    <source>
        <dbReference type="EMBL" id="MCG2615539.1"/>
    </source>
</evidence>
<keyword evidence="3" id="KW-1003">Cell membrane</keyword>
<gene>
    <name evidence="9" type="ORF">LZZ85_14660</name>
</gene>
<feature type="domain" description="Mechanosensitive ion channel MscS" evidence="8">
    <location>
        <begin position="106"/>
        <end position="172"/>
    </location>
</feature>
<evidence type="ECO:0000256" key="1">
    <source>
        <dbReference type="ARBA" id="ARBA00004651"/>
    </source>
</evidence>
<dbReference type="InterPro" id="IPR011066">
    <property type="entry name" value="MscS_channel_C_sf"/>
</dbReference>
<comment type="caution">
    <text evidence="9">The sequence shown here is derived from an EMBL/GenBank/DDBJ whole genome shotgun (WGS) entry which is preliminary data.</text>
</comment>
<protein>
    <submittedName>
        <fullName evidence="9">Mechanosensitive ion channel family protein</fullName>
    </submittedName>
</protein>
<evidence type="ECO:0000313" key="10">
    <source>
        <dbReference type="Proteomes" id="UP001165367"/>
    </source>
</evidence>
<dbReference type="SUPFAM" id="SSF82861">
    <property type="entry name" value="Mechanosensitive channel protein MscS (YggB), transmembrane region"/>
    <property type="match status" value="1"/>
</dbReference>
<dbReference type="InterPro" id="IPR045275">
    <property type="entry name" value="MscS_archaea/bacteria_type"/>
</dbReference>